<dbReference type="Pfam" id="PF08161">
    <property type="entry name" value="RRP12_HEAT"/>
    <property type="match status" value="1"/>
</dbReference>
<evidence type="ECO:0000256" key="1">
    <source>
        <dbReference type="ARBA" id="ARBA00004123"/>
    </source>
</evidence>
<feature type="domain" description="RRP12 HEAT" evidence="5">
    <location>
        <begin position="366"/>
        <end position="662"/>
    </location>
</feature>
<proteinExistence type="inferred from homology"/>
<accession>A0AAN8A9L5</accession>
<name>A0AAN8A9L5_9SACH</name>
<comment type="subcellular location">
    <subcellularLocation>
        <location evidence="1">Nucleus</location>
    </subcellularLocation>
</comment>
<dbReference type="Gene3D" id="1.25.10.10">
    <property type="entry name" value="Leucine-rich Repeat Variant"/>
    <property type="match status" value="1"/>
</dbReference>
<organism evidence="7 8">
    <name type="scientific">Arxiozyma heterogenica</name>
    <dbReference type="NCBI Taxonomy" id="278026"/>
    <lineage>
        <taxon>Eukaryota</taxon>
        <taxon>Fungi</taxon>
        <taxon>Dikarya</taxon>
        <taxon>Ascomycota</taxon>
        <taxon>Saccharomycotina</taxon>
        <taxon>Saccharomycetes</taxon>
        <taxon>Saccharomycetales</taxon>
        <taxon>Saccharomycetaceae</taxon>
        <taxon>Arxiozyma</taxon>
    </lineage>
</organism>
<evidence type="ECO:0000313" key="7">
    <source>
        <dbReference type="EMBL" id="KAK5781545.1"/>
    </source>
</evidence>
<keyword evidence="8" id="KW-1185">Reference proteome</keyword>
<dbReference type="InterPro" id="IPR011989">
    <property type="entry name" value="ARM-like"/>
</dbReference>
<evidence type="ECO:0000256" key="4">
    <source>
        <dbReference type="SAM" id="MobiDB-lite"/>
    </source>
</evidence>
<feature type="domain" description="RRP12 N-terminal HEAT" evidence="6">
    <location>
        <begin position="28"/>
        <end position="224"/>
    </location>
</feature>
<evidence type="ECO:0008006" key="9">
    <source>
        <dbReference type="Google" id="ProtNLM"/>
    </source>
</evidence>
<dbReference type="InterPro" id="IPR012978">
    <property type="entry name" value="HEAT_RRP12"/>
</dbReference>
<evidence type="ECO:0000259" key="6">
    <source>
        <dbReference type="Pfam" id="PF25772"/>
    </source>
</evidence>
<dbReference type="EMBL" id="JAWIZZ010000035">
    <property type="protein sequence ID" value="KAK5781545.1"/>
    <property type="molecule type" value="Genomic_DNA"/>
</dbReference>
<sequence length="1221" mass="138221">MDADQVAHFMELEDKLSKIRKQLSSKLDNQKHIAIILTSVEENIEGYATNDLTKNIVQYIIAFMTLLDQAMDQKNHSVINLQLATSATYLLDIVFHYTPKSLLRSKFIEVLTKIAPCITDPNSEPLLIRSAIGALEALLMAQDSQTWNNTNNLSITPKRGLQGLLELSLDPRPKIRKRAQDAVSQILLNPPVAPTAEHVASTFIADFILKQLMATIDEYNSLSNKKLKNDSVKQEMNGRIIRITKLINTVVSTGQWPSHLIEPLCDYLLDIIKSSEQILVTSAFQCFESLFNSMAQLSTSTKLAENKYINVLDTIFTLKPSNSDAQLTGSWIAVVVKGVTTYSIHQPLKCLQKLPEIFKIMSIYLQSETPEISFSASQCLIAILNQAVKDDILLTQNVDLKIVESVSDIIGQLSDIFVEFLSIRYTHSAKEILNIISIAFQKFKYRSNPHLIKPLQIVDKWRINEENYLDYQKEVEQVIGSSITAMGPDVVLHYLPLNLINPSNDQPGRAWLLPILRDHIKYAKLSTFINDMIPIVTHFQNCFDKLPKESVRLRVFQTVVDQTWSLLPHFAELPRDLRESFTDEFAQELCSLLYSTPELRTTICNALKMLVESNLLYIDGALSEDVILQEQFPVEEAKKNIEYLATKASNLLAVFFNIYTQTSPNSRGYILETIEFYLKITSSEDIEKTFNNVCTLLKDSMDKGAANFSNNNSTNNKNKSVPQLTSTLLDILITMVKYLPTSSYFALFSIFNATIQLPNNLIQKRSYRIISKLSELPSGSDAVSAHIAAIEDTIINNSHTVQAASRASRLEAIKTVINLLPSDHLNFIVKVASEVILATKDVNEKTRDVAFATLITMGHKMQNETGVGIIKIDEETHSASISEFFKIVSVGLIGESQHMVSSTITAYSCLMFEFKDILPADIIMDIYDTIELYLTSNSREIAKSAIGFAKVCVLGLPEEMMRNKVPELLPKLLRWSNEHTGHFKQKVRHIIERLIRRFGYEFIDQHFPENDRKLLTNIRKTNNRLRRKEDNTKDGVIPAANSSRQFLSAYDEAIYDSDGELKEASDEEEVISSKKSSKRYIIEKSGDNPLDLLDAETLAHISSTQPRKLKKDSKKRLTDDVFSFDAEGKLILNNKEKEQNADDDDPLKEISSGINAYLEAVKQGPVRGQRNRLKFKKGARKEEDNDFSDDEKLPKVNKPVIKNKIGKNYKKTNKYKSKRKL</sequence>
<dbReference type="PANTHER" id="PTHR48287:SF1">
    <property type="entry name" value="ARM REPEAT SUPERFAMILY PROTEIN"/>
    <property type="match status" value="1"/>
</dbReference>
<feature type="compositionally biased region" description="Basic residues" evidence="4">
    <location>
        <begin position="1204"/>
        <end position="1221"/>
    </location>
</feature>
<dbReference type="Proteomes" id="UP001306508">
    <property type="component" value="Unassembled WGS sequence"/>
</dbReference>
<dbReference type="InterPro" id="IPR052087">
    <property type="entry name" value="RRP12"/>
</dbReference>
<evidence type="ECO:0000256" key="3">
    <source>
        <dbReference type="ARBA" id="ARBA00023242"/>
    </source>
</evidence>
<dbReference type="InterPro" id="IPR057860">
    <property type="entry name" value="HEAT_RRP12_N"/>
</dbReference>
<protein>
    <recommendedName>
        <fullName evidence="9">Ribosomal RNA-processing protein 12-like conserved domain-containing protein</fullName>
    </recommendedName>
</protein>
<dbReference type="InterPro" id="IPR016024">
    <property type="entry name" value="ARM-type_fold"/>
</dbReference>
<comment type="caution">
    <text evidence="7">The sequence shown here is derived from an EMBL/GenBank/DDBJ whole genome shotgun (WGS) entry which is preliminary data.</text>
</comment>
<evidence type="ECO:0000313" key="8">
    <source>
        <dbReference type="Proteomes" id="UP001306508"/>
    </source>
</evidence>
<feature type="compositionally biased region" description="Basic residues" evidence="4">
    <location>
        <begin position="1169"/>
        <end position="1179"/>
    </location>
</feature>
<reference evidence="8" key="1">
    <citation type="submission" date="2023-07" db="EMBL/GenBank/DDBJ databases">
        <title>A draft genome of Kazachstania heterogenica Y-27499.</title>
        <authorList>
            <person name="Donic C."/>
            <person name="Kralova J.S."/>
            <person name="Fidel L."/>
            <person name="Ben-Dor S."/>
            <person name="Jung S."/>
        </authorList>
    </citation>
    <scope>NUCLEOTIDE SEQUENCE [LARGE SCALE GENOMIC DNA]</scope>
    <source>
        <strain evidence="8">Y27499</strain>
    </source>
</reference>
<comment type="similarity">
    <text evidence="2">Belongs to the RRP12 family.</text>
</comment>
<evidence type="ECO:0000259" key="5">
    <source>
        <dbReference type="Pfam" id="PF08161"/>
    </source>
</evidence>
<dbReference type="Pfam" id="PF25772">
    <property type="entry name" value="HEAT_RRP12_N"/>
    <property type="match status" value="1"/>
</dbReference>
<keyword evidence="3" id="KW-0539">Nucleus</keyword>
<dbReference type="PANTHER" id="PTHR48287">
    <property type="entry name" value="ARM REPEAT SUPERFAMILY PROTEIN"/>
    <property type="match status" value="1"/>
</dbReference>
<dbReference type="SUPFAM" id="SSF48371">
    <property type="entry name" value="ARM repeat"/>
    <property type="match status" value="1"/>
</dbReference>
<gene>
    <name evidence="7" type="ORF">RI543_001094</name>
</gene>
<evidence type="ECO:0000256" key="2">
    <source>
        <dbReference type="ARBA" id="ARBA00007690"/>
    </source>
</evidence>
<feature type="region of interest" description="Disordered" evidence="4">
    <location>
        <begin position="1161"/>
        <end position="1221"/>
    </location>
</feature>
<dbReference type="GO" id="GO:0005634">
    <property type="term" value="C:nucleus"/>
    <property type="evidence" value="ECO:0007669"/>
    <property type="project" value="UniProtKB-SubCell"/>
</dbReference>
<dbReference type="AlphaFoldDB" id="A0AAN8A9L5"/>